<evidence type="ECO:0000313" key="2">
    <source>
        <dbReference type="Proteomes" id="UP001466331"/>
    </source>
</evidence>
<keyword evidence="2" id="KW-1185">Reference proteome</keyword>
<evidence type="ECO:0000313" key="1">
    <source>
        <dbReference type="EMBL" id="MEM5948971.1"/>
    </source>
</evidence>
<gene>
    <name evidence="1" type="ORF">WKV44_10530</name>
</gene>
<name>A0ABU9UE74_9SPIR</name>
<proteinExistence type="predicted"/>
<sequence>MHKEREKEAKRERKHYYYGLEFMMRHQVLRVRFLDEAIRSLEISTKHILLSRSGKFRSNLWVI</sequence>
<reference evidence="1 2" key="1">
    <citation type="submission" date="2024-03" db="EMBL/GenBank/DDBJ databases">
        <title>Ignisphaera cupida sp. nov., a hyperthermophilic hydrolytic archaeon from a hot spring of Kamchatka, and proposal of Ignisphaeraceae fam. nov.</title>
        <authorList>
            <person name="Podosokorskaya O.A."/>
            <person name="Elcheninov A.G."/>
            <person name="Maltseva A.I."/>
            <person name="Zayulina K.S."/>
            <person name="Novikov A."/>
            <person name="Merkel A.Y."/>
        </authorList>
    </citation>
    <scope>NUCLEOTIDE SEQUENCE [LARGE SCALE GENOMIC DNA]</scope>
    <source>
        <strain evidence="1 2">38H-sp</strain>
    </source>
</reference>
<protein>
    <submittedName>
        <fullName evidence="1">Uncharacterized protein</fullName>
    </submittedName>
</protein>
<accession>A0ABU9UE74</accession>
<dbReference type="RefSeq" id="WP_420070423.1">
    <property type="nucleotide sequence ID" value="NZ_JBCHKQ010000014.1"/>
</dbReference>
<comment type="caution">
    <text evidence="1">The sequence shown here is derived from an EMBL/GenBank/DDBJ whole genome shotgun (WGS) entry which is preliminary data.</text>
</comment>
<organism evidence="1 2">
    <name type="scientific">Rarispira pelagica</name>
    <dbReference type="NCBI Taxonomy" id="3141764"/>
    <lineage>
        <taxon>Bacteria</taxon>
        <taxon>Pseudomonadati</taxon>
        <taxon>Spirochaetota</taxon>
        <taxon>Spirochaetia</taxon>
        <taxon>Winmispirales</taxon>
        <taxon>Winmispiraceae</taxon>
        <taxon>Rarispira</taxon>
    </lineage>
</organism>
<dbReference type="Proteomes" id="UP001466331">
    <property type="component" value="Unassembled WGS sequence"/>
</dbReference>
<dbReference type="EMBL" id="JBCHKQ010000014">
    <property type="protein sequence ID" value="MEM5948971.1"/>
    <property type="molecule type" value="Genomic_DNA"/>
</dbReference>